<dbReference type="Pfam" id="PF13560">
    <property type="entry name" value="HTH_31"/>
    <property type="match status" value="1"/>
</dbReference>
<dbReference type="PANTHER" id="PTHR35010:SF4">
    <property type="entry name" value="BLL5781 PROTEIN"/>
    <property type="match status" value="1"/>
</dbReference>
<dbReference type="SUPFAM" id="SSF47413">
    <property type="entry name" value="lambda repressor-like DNA-binding domains"/>
    <property type="match status" value="1"/>
</dbReference>
<proteinExistence type="predicted"/>
<dbReference type="EMBL" id="FNMZ01000006">
    <property type="protein sequence ID" value="SDX53353.1"/>
    <property type="molecule type" value="Genomic_DNA"/>
</dbReference>
<evidence type="ECO:0000313" key="3">
    <source>
        <dbReference type="Proteomes" id="UP000199118"/>
    </source>
</evidence>
<dbReference type="SMART" id="SM00530">
    <property type="entry name" value="HTH_XRE"/>
    <property type="match status" value="1"/>
</dbReference>
<dbReference type="GO" id="GO:0003677">
    <property type="term" value="F:DNA binding"/>
    <property type="evidence" value="ECO:0007669"/>
    <property type="project" value="InterPro"/>
</dbReference>
<dbReference type="InterPro" id="IPR010982">
    <property type="entry name" value="Lambda_DNA-bd_dom_sf"/>
</dbReference>
<dbReference type="Proteomes" id="UP000199118">
    <property type="component" value="Unassembled WGS sequence"/>
</dbReference>
<evidence type="ECO:0000259" key="1">
    <source>
        <dbReference type="PROSITE" id="PS50943"/>
    </source>
</evidence>
<dbReference type="PANTHER" id="PTHR35010">
    <property type="entry name" value="BLL4672 PROTEIN-RELATED"/>
    <property type="match status" value="1"/>
</dbReference>
<feature type="domain" description="HTH cro/C1-type" evidence="1">
    <location>
        <begin position="19"/>
        <end position="73"/>
    </location>
</feature>
<dbReference type="Gene3D" id="3.30.450.180">
    <property type="match status" value="1"/>
</dbReference>
<dbReference type="InterPro" id="IPR041413">
    <property type="entry name" value="MLTR_LBD"/>
</dbReference>
<sequence>MTPFASSRARPAPSLGDHLRALRARRRLSQLACALEAGISQRHLSFVESGRAQPSREVLLRIAERMEAPLRERNALLLAAGYAPVYPERGLDAPEMAAAKAAVERILKGHEPFPALAVDREWTLVAANAAVGWLLEGVADPALLAPPVNVLRLSLHPGGLAPRILNLAEWRGHVLERLRVQAALTGEAGLGELADELAGYPAPDAPRRPPGPDPLAGVAIPLTIKMGGEMGGEPGGETLRFLSTTTVFGTPTEVTLSELALECFFPADDATGEALRRRAAAG</sequence>
<dbReference type="Pfam" id="PF17765">
    <property type="entry name" value="MLTR_LBD"/>
    <property type="match status" value="1"/>
</dbReference>
<dbReference type="AlphaFoldDB" id="A0A1H3CGV3"/>
<organism evidence="2 3">
    <name type="scientific">Albimonas donghaensis</name>
    <dbReference type="NCBI Taxonomy" id="356660"/>
    <lineage>
        <taxon>Bacteria</taxon>
        <taxon>Pseudomonadati</taxon>
        <taxon>Pseudomonadota</taxon>
        <taxon>Alphaproteobacteria</taxon>
        <taxon>Rhodobacterales</taxon>
        <taxon>Paracoccaceae</taxon>
        <taxon>Albimonas</taxon>
    </lineage>
</organism>
<reference evidence="2 3" key="1">
    <citation type="submission" date="2016-10" db="EMBL/GenBank/DDBJ databases">
        <authorList>
            <person name="de Groot N.N."/>
        </authorList>
    </citation>
    <scope>NUCLEOTIDE SEQUENCE [LARGE SCALE GENOMIC DNA]</scope>
    <source>
        <strain evidence="2 3">DSM 17890</strain>
    </source>
</reference>
<dbReference type="STRING" id="356660.SAMN05444336_106103"/>
<dbReference type="RefSeq" id="WP_092683577.1">
    <property type="nucleotide sequence ID" value="NZ_FNMZ01000006.1"/>
</dbReference>
<dbReference type="OrthoDB" id="9785973at2"/>
<dbReference type="PROSITE" id="PS50943">
    <property type="entry name" value="HTH_CROC1"/>
    <property type="match status" value="1"/>
</dbReference>
<protein>
    <submittedName>
        <fullName evidence="2">Transcriptional regulator, contains XRE-family HTH domain</fullName>
    </submittedName>
</protein>
<accession>A0A1H3CGV3</accession>
<evidence type="ECO:0000313" key="2">
    <source>
        <dbReference type="EMBL" id="SDX53353.1"/>
    </source>
</evidence>
<dbReference type="Gene3D" id="1.10.260.40">
    <property type="entry name" value="lambda repressor-like DNA-binding domains"/>
    <property type="match status" value="1"/>
</dbReference>
<name>A0A1H3CGV3_9RHOB</name>
<keyword evidence="3" id="KW-1185">Reference proteome</keyword>
<gene>
    <name evidence="2" type="ORF">SAMN05444336_106103</name>
</gene>
<dbReference type="CDD" id="cd00093">
    <property type="entry name" value="HTH_XRE"/>
    <property type="match status" value="1"/>
</dbReference>
<dbReference type="InterPro" id="IPR001387">
    <property type="entry name" value="Cro/C1-type_HTH"/>
</dbReference>